<proteinExistence type="predicted"/>
<protein>
    <recommendedName>
        <fullName evidence="4">FXSXX-COOH protein</fullName>
    </recommendedName>
</protein>
<evidence type="ECO:0008006" key="4">
    <source>
        <dbReference type="Google" id="ProtNLM"/>
    </source>
</evidence>
<dbReference type="InterPro" id="IPR026334">
    <property type="entry name" value="FxSxx-COOH"/>
</dbReference>
<evidence type="ECO:0000256" key="1">
    <source>
        <dbReference type="SAM" id="MobiDB-lite"/>
    </source>
</evidence>
<keyword evidence="3" id="KW-1185">Reference proteome</keyword>
<dbReference type="Proteomes" id="UP000035425">
    <property type="component" value="Unassembled WGS sequence"/>
</dbReference>
<dbReference type="EMBL" id="JWIO01000027">
    <property type="protein sequence ID" value="KLL10701.1"/>
    <property type="molecule type" value="Genomic_DNA"/>
</dbReference>
<feature type="region of interest" description="Disordered" evidence="1">
    <location>
        <begin position="49"/>
        <end position="71"/>
    </location>
</feature>
<accession>A0ABR5F1W0</accession>
<dbReference type="RefSeq" id="WP_047223884.1">
    <property type="nucleotide sequence ID" value="NZ_JWIO01000027.1"/>
</dbReference>
<organism evidence="2 3">
    <name type="scientific">Protofrankia coriariae</name>
    <dbReference type="NCBI Taxonomy" id="1562887"/>
    <lineage>
        <taxon>Bacteria</taxon>
        <taxon>Bacillati</taxon>
        <taxon>Actinomycetota</taxon>
        <taxon>Actinomycetes</taxon>
        <taxon>Frankiales</taxon>
        <taxon>Frankiaceae</taxon>
        <taxon>Protofrankia</taxon>
    </lineage>
</organism>
<sequence length="71" mass="7778">MSDALHAEPGPVDPPRTDLSRLTTLDDSALGHALRRVLRETTDPHTVIAGFNSFSSDPTRRHSNRGPLPHL</sequence>
<gene>
    <name evidence="2" type="ORF">FrCorBMG51_16160</name>
</gene>
<dbReference type="NCBIfam" id="TIGR04268">
    <property type="entry name" value="FxSxx-COOH"/>
    <property type="match status" value="1"/>
</dbReference>
<evidence type="ECO:0000313" key="2">
    <source>
        <dbReference type="EMBL" id="KLL10701.1"/>
    </source>
</evidence>
<reference evidence="2 3" key="1">
    <citation type="submission" date="2014-12" db="EMBL/GenBank/DDBJ databases">
        <title>Frankia sp. BMG5.1 draft genome.</title>
        <authorList>
            <person name="Gtari M."/>
            <person name="Ghodhbane-Gtari F."/>
            <person name="Nouioui I."/>
            <person name="Ktari A."/>
            <person name="Hezbri K."/>
            <person name="Mimouni W."/>
            <person name="Sbissi I."/>
            <person name="Ayari A."/>
            <person name="Yamanaka T."/>
            <person name="Normand P."/>
            <person name="Tisa L.S."/>
            <person name="Boudabous A."/>
        </authorList>
    </citation>
    <scope>NUCLEOTIDE SEQUENCE [LARGE SCALE GENOMIC DNA]</scope>
    <source>
        <strain evidence="2 3">BMG5.1</strain>
    </source>
</reference>
<evidence type="ECO:0000313" key="3">
    <source>
        <dbReference type="Proteomes" id="UP000035425"/>
    </source>
</evidence>
<feature type="region of interest" description="Disordered" evidence="1">
    <location>
        <begin position="1"/>
        <end position="22"/>
    </location>
</feature>
<name>A0ABR5F1W0_9ACTN</name>
<comment type="caution">
    <text evidence="2">The sequence shown here is derived from an EMBL/GenBank/DDBJ whole genome shotgun (WGS) entry which is preliminary data.</text>
</comment>